<reference evidence="7" key="1">
    <citation type="journal article" date="2021" name="Front. Microbiol.">
        <title>Comprehensive Comparative Genomics and Phenotyping of Methylobacterium Species.</title>
        <authorList>
            <person name="Alessa O."/>
            <person name="Ogura Y."/>
            <person name="Fujitani Y."/>
            <person name="Takami H."/>
            <person name="Hayashi T."/>
            <person name="Sahin N."/>
            <person name="Tani A."/>
        </authorList>
    </citation>
    <scope>NUCLEOTIDE SEQUENCE</scope>
    <source>
        <strain evidence="7">DSM 17168</strain>
    </source>
</reference>
<evidence type="ECO:0000256" key="4">
    <source>
        <dbReference type="ARBA" id="ARBA00022989"/>
    </source>
</evidence>
<feature type="transmembrane region" description="Helical" evidence="6">
    <location>
        <begin position="54"/>
        <end position="73"/>
    </location>
</feature>
<comment type="caution">
    <text evidence="7">The sequence shown here is derived from an EMBL/GenBank/DDBJ whole genome shotgun (WGS) entry which is preliminary data.</text>
</comment>
<evidence type="ECO:0000313" key="8">
    <source>
        <dbReference type="Proteomes" id="UP001055153"/>
    </source>
</evidence>
<keyword evidence="8" id="KW-1185">Reference proteome</keyword>
<dbReference type="PANTHER" id="PTHR30482">
    <property type="entry name" value="HIGH-AFFINITY BRANCHED-CHAIN AMINO ACID TRANSPORT SYSTEM PERMEASE"/>
    <property type="match status" value="1"/>
</dbReference>
<dbReference type="Proteomes" id="UP001055153">
    <property type="component" value="Unassembled WGS sequence"/>
</dbReference>
<keyword evidence="5 6" id="KW-0472">Membrane</keyword>
<evidence type="ECO:0000256" key="5">
    <source>
        <dbReference type="ARBA" id="ARBA00023136"/>
    </source>
</evidence>
<dbReference type="PANTHER" id="PTHR30482:SF20">
    <property type="entry name" value="HIGH-AFFINITY BRANCHED-CHAIN AMINO ACID TRANSPORT SYSTEM PERMEASE PROTEIN LIVM"/>
    <property type="match status" value="1"/>
</dbReference>
<dbReference type="CDD" id="cd06581">
    <property type="entry name" value="TM_PBP1_LivM_like"/>
    <property type="match status" value="1"/>
</dbReference>
<feature type="transmembrane region" description="Helical" evidence="6">
    <location>
        <begin position="30"/>
        <end position="47"/>
    </location>
</feature>
<dbReference type="InterPro" id="IPR001851">
    <property type="entry name" value="ABC_transp_permease"/>
</dbReference>
<dbReference type="RefSeq" id="WP_238239840.1">
    <property type="nucleotide sequence ID" value="NZ_BPQQ01000060.1"/>
</dbReference>
<feature type="transmembrane region" description="Helical" evidence="6">
    <location>
        <begin position="299"/>
        <end position="318"/>
    </location>
</feature>
<feature type="transmembrane region" description="Helical" evidence="6">
    <location>
        <begin position="175"/>
        <end position="193"/>
    </location>
</feature>
<gene>
    <name evidence="7" type="primary">livH_13</name>
    <name evidence="7" type="ORF">GMJLKIPL_4677</name>
</gene>
<proteinExistence type="predicted"/>
<reference evidence="7" key="2">
    <citation type="submission" date="2021-08" db="EMBL/GenBank/DDBJ databases">
        <authorList>
            <person name="Tani A."/>
            <person name="Ola A."/>
            <person name="Ogura Y."/>
            <person name="Katsura K."/>
            <person name="Hayashi T."/>
        </authorList>
    </citation>
    <scope>NUCLEOTIDE SEQUENCE</scope>
    <source>
        <strain evidence="7">DSM 17168</strain>
    </source>
</reference>
<name>A0ABQ4SJY2_9HYPH</name>
<sequence>MRRLLPLALLASLLVLPLLLQANPYLLNALIITGILTIGAMSLNLLLGFTGQLSLGHIAFFGIGAYVSALTSLGFDVEIGFGHRIVHEPWPPAAGFLLAILAAGACGYLIGRLSFRVRGAYFVIVTISFAEVVRLVALNWVELTQGPLALTGIPAMSVGVPGLGNWTLRTKLQNYYLVLAVGTLCYLLVARLVGSRFGRAMRGLKENESLALSVGINATRTLTIAAVISAAMAGAAGSLYAHYLRIIDPDVFAFSTTVSMVIMVVAGGKGTLMGPVIGGLIFGLLPVALRPVMAPEAQWIVYGIVLIVILFVMPRGIVPGLSALLARRRPAPAPLLKPSPAVQR</sequence>
<keyword evidence="3 6" id="KW-0812">Transmembrane</keyword>
<evidence type="ECO:0000256" key="1">
    <source>
        <dbReference type="ARBA" id="ARBA00004651"/>
    </source>
</evidence>
<accession>A0ABQ4SJY2</accession>
<evidence type="ECO:0000313" key="7">
    <source>
        <dbReference type="EMBL" id="GJE02728.1"/>
    </source>
</evidence>
<feature type="transmembrane region" description="Helical" evidence="6">
    <location>
        <begin position="214"/>
        <end position="239"/>
    </location>
</feature>
<evidence type="ECO:0000256" key="6">
    <source>
        <dbReference type="SAM" id="Phobius"/>
    </source>
</evidence>
<organism evidence="7 8">
    <name type="scientific">Methylobacterium isbiliense</name>
    <dbReference type="NCBI Taxonomy" id="315478"/>
    <lineage>
        <taxon>Bacteria</taxon>
        <taxon>Pseudomonadati</taxon>
        <taxon>Pseudomonadota</taxon>
        <taxon>Alphaproteobacteria</taxon>
        <taxon>Hyphomicrobiales</taxon>
        <taxon>Methylobacteriaceae</taxon>
        <taxon>Methylobacterium</taxon>
    </lineage>
</organism>
<comment type="subcellular location">
    <subcellularLocation>
        <location evidence="1">Cell membrane</location>
        <topology evidence="1">Multi-pass membrane protein</topology>
    </subcellularLocation>
</comment>
<dbReference type="Pfam" id="PF02653">
    <property type="entry name" value="BPD_transp_2"/>
    <property type="match status" value="1"/>
</dbReference>
<feature type="transmembrane region" description="Helical" evidence="6">
    <location>
        <begin position="275"/>
        <end position="293"/>
    </location>
</feature>
<protein>
    <submittedName>
        <fullName evidence="7">High-affinity branched-chain amino acid transport system permease protein LivH</fullName>
    </submittedName>
</protein>
<keyword evidence="4 6" id="KW-1133">Transmembrane helix</keyword>
<feature type="transmembrane region" description="Helical" evidence="6">
    <location>
        <begin position="120"/>
        <end position="141"/>
    </location>
</feature>
<evidence type="ECO:0000256" key="2">
    <source>
        <dbReference type="ARBA" id="ARBA00022475"/>
    </source>
</evidence>
<dbReference type="InterPro" id="IPR043428">
    <property type="entry name" value="LivM-like"/>
</dbReference>
<feature type="transmembrane region" description="Helical" evidence="6">
    <location>
        <begin position="93"/>
        <end position="111"/>
    </location>
</feature>
<keyword evidence="2" id="KW-1003">Cell membrane</keyword>
<evidence type="ECO:0000256" key="3">
    <source>
        <dbReference type="ARBA" id="ARBA00022692"/>
    </source>
</evidence>
<dbReference type="EMBL" id="BPQQ01000060">
    <property type="protein sequence ID" value="GJE02728.1"/>
    <property type="molecule type" value="Genomic_DNA"/>
</dbReference>